<evidence type="ECO:0000313" key="2">
    <source>
        <dbReference type="EMBL" id="MBB5176416.1"/>
    </source>
</evidence>
<accession>A0A9Q2D0I1</accession>
<dbReference type="Proteomes" id="UP000579136">
    <property type="component" value="Unassembled WGS sequence"/>
</dbReference>
<dbReference type="EMBL" id="JACHHF010000007">
    <property type="protein sequence ID" value="MBB5176416.1"/>
    <property type="molecule type" value="Genomic_DNA"/>
</dbReference>
<evidence type="ECO:0000313" key="3">
    <source>
        <dbReference type="Proteomes" id="UP000579136"/>
    </source>
</evidence>
<dbReference type="AlphaFoldDB" id="A0A9Q2D0I1"/>
<keyword evidence="1" id="KW-1133">Transmembrane helix</keyword>
<proteinExistence type="predicted"/>
<feature type="transmembrane region" description="Helical" evidence="1">
    <location>
        <begin position="5"/>
        <end position="21"/>
    </location>
</feature>
<reference evidence="2 3" key="1">
    <citation type="submission" date="2020-08" db="EMBL/GenBank/DDBJ databases">
        <title>Genomic Encyclopedia of Type Strains, Phase IV (KMG-IV): sequencing the most valuable type-strain genomes for metagenomic binning, comparative biology and taxonomic classification.</title>
        <authorList>
            <person name="Goeker M."/>
        </authorList>
    </citation>
    <scope>NUCLEOTIDE SEQUENCE [LARGE SCALE GENOMIC DNA]</scope>
    <source>
        <strain evidence="2 3">DSM 19163</strain>
    </source>
</reference>
<comment type="caution">
    <text evidence="2">The sequence shown here is derived from an EMBL/GenBank/DDBJ whole genome shotgun (WGS) entry which is preliminary data.</text>
</comment>
<name>A0A9Q2D0I1_9STAP</name>
<dbReference type="InterPro" id="IPR048110">
    <property type="entry name" value="SA1362/YqhP-like"/>
</dbReference>
<dbReference type="RefSeq" id="WP_183674868.1">
    <property type="nucleotide sequence ID" value="NZ_CBCRYX010000008.1"/>
</dbReference>
<keyword evidence="3" id="KW-1185">Reference proteome</keyword>
<organism evidence="2 3">
    <name type="scientific">Nosocomiicoccus ampullae</name>
    <dbReference type="NCBI Taxonomy" id="489910"/>
    <lineage>
        <taxon>Bacteria</taxon>
        <taxon>Bacillati</taxon>
        <taxon>Bacillota</taxon>
        <taxon>Bacilli</taxon>
        <taxon>Bacillales</taxon>
        <taxon>Staphylococcaceae</taxon>
        <taxon>Nosocomiicoccus</taxon>
    </lineage>
</organism>
<dbReference type="NCBIfam" id="NF041554">
    <property type="entry name" value="SA1362_fam"/>
    <property type="match status" value="1"/>
</dbReference>
<gene>
    <name evidence="2" type="ORF">HNQ45_001304</name>
</gene>
<keyword evidence="1" id="KW-0472">Membrane</keyword>
<sequence length="73" mass="8878">MKKGLFYFVLIIAFIGLITNLDNVFNMIFNMALSLVIIGLILYAIYYYFLLSEDERKYRRALRKTKRKRKFRE</sequence>
<feature type="transmembrane region" description="Helical" evidence="1">
    <location>
        <begin position="27"/>
        <end position="50"/>
    </location>
</feature>
<keyword evidence="1" id="KW-0812">Transmembrane</keyword>
<protein>
    <submittedName>
        <fullName evidence="2">Ca2+/Na+ antiporter</fullName>
    </submittedName>
</protein>
<evidence type="ECO:0000256" key="1">
    <source>
        <dbReference type="SAM" id="Phobius"/>
    </source>
</evidence>